<comment type="subcellular location">
    <subcellularLocation>
        <location evidence="1">Virion</location>
    </subcellularLocation>
</comment>
<evidence type="ECO:0000256" key="5">
    <source>
        <dbReference type="ARBA" id="ARBA00022561"/>
    </source>
</evidence>
<evidence type="ECO:0000256" key="4">
    <source>
        <dbReference type="ARBA" id="ARBA00022497"/>
    </source>
</evidence>
<proteinExistence type="inferred from homology"/>
<keyword evidence="6" id="KW-0946">Virion</keyword>
<keyword evidence="7" id="KW-0694">RNA-binding</keyword>
<dbReference type="GO" id="GO:0019013">
    <property type="term" value="C:viral nucleocapsid"/>
    <property type="evidence" value="ECO:0007669"/>
    <property type="project" value="UniProtKB-KW"/>
</dbReference>
<organism evidence="12 13">
    <name type="scientific">Fatsia japonica ringspot-associated virus</name>
    <dbReference type="NCBI Taxonomy" id="2824867"/>
    <lineage>
        <taxon>Viruses</taxon>
        <taxon>Riboviria</taxon>
        <taxon>Orthornavirae</taxon>
        <taxon>Negarnaviricota</taxon>
        <taxon>Polyploviricotina</taxon>
        <taxon>Bunyaviricetes</taxon>
        <taxon>Elliovirales</taxon>
        <taxon>Tospoviridae</taxon>
        <taxon>Orthotospovirus</taxon>
        <taxon>Orthotospovirus fatsiae</taxon>
    </lineage>
</organism>
<feature type="compositionally biased region" description="Polar residues" evidence="11">
    <location>
        <begin position="231"/>
        <end position="245"/>
    </location>
</feature>
<gene>
    <name evidence="12" type="primary">N</name>
</gene>
<comment type="similarity">
    <text evidence="2">Belongs to the tospovirus nucleocapsid protein family.</text>
</comment>
<dbReference type="InterPro" id="IPR002517">
    <property type="entry name" value="Tospo_nucleocap"/>
</dbReference>
<accession>A0AAD1NKU4</accession>
<evidence type="ECO:0000256" key="7">
    <source>
        <dbReference type="ARBA" id="ARBA00022884"/>
    </source>
</evidence>
<dbReference type="Proteomes" id="UP001259132">
    <property type="component" value="Genome"/>
</dbReference>
<evidence type="ECO:0000256" key="1">
    <source>
        <dbReference type="ARBA" id="ARBA00004328"/>
    </source>
</evidence>
<keyword evidence="5" id="KW-0167">Capsid protein</keyword>
<evidence type="ECO:0000256" key="8">
    <source>
        <dbReference type="ARBA" id="ARBA00023086"/>
    </source>
</evidence>
<feature type="region of interest" description="Disordered" evidence="11">
    <location>
        <begin position="225"/>
        <end position="245"/>
    </location>
</feature>
<evidence type="ECO:0000256" key="9">
    <source>
        <dbReference type="ARBA" id="ARBA00023274"/>
    </source>
</evidence>
<name>A0AAD1NKU4_9VIRU</name>
<keyword evidence="4" id="KW-1139">Helical capsid protein</keyword>
<dbReference type="Pfam" id="PF01533">
    <property type="entry name" value="Tospo_nucleocap"/>
    <property type="match status" value="1"/>
</dbReference>
<keyword evidence="8 12" id="KW-0543">Viral nucleoprotein</keyword>
<evidence type="ECO:0000256" key="2">
    <source>
        <dbReference type="ARBA" id="ARBA00008119"/>
    </source>
</evidence>
<evidence type="ECO:0000256" key="10">
    <source>
        <dbReference type="ARBA" id="ARBA00033344"/>
    </source>
</evidence>
<dbReference type="GO" id="GO:0003723">
    <property type="term" value="F:RNA binding"/>
    <property type="evidence" value="ECO:0007669"/>
    <property type="project" value="UniProtKB-KW"/>
</dbReference>
<protein>
    <recommendedName>
        <fullName evidence="3">Nucleoprotein</fullName>
    </recommendedName>
    <alternativeName>
        <fullName evidence="10">Nucleocapsid protein</fullName>
    </alternativeName>
</protein>
<evidence type="ECO:0000256" key="11">
    <source>
        <dbReference type="SAM" id="MobiDB-lite"/>
    </source>
</evidence>
<evidence type="ECO:0000256" key="6">
    <source>
        <dbReference type="ARBA" id="ARBA00022844"/>
    </source>
</evidence>
<keyword evidence="13" id="KW-1185">Reference proteome</keyword>
<dbReference type="GO" id="GO:0019029">
    <property type="term" value="C:helical viral capsid"/>
    <property type="evidence" value="ECO:0007669"/>
    <property type="project" value="UniProtKB-KW"/>
</dbReference>
<evidence type="ECO:0000256" key="3">
    <source>
        <dbReference type="ARBA" id="ARBA00014389"/>
    </source>
</evidence>
<sequence>MSKIKVKNDKELFESLSKNAKIELAQDQASFTFKKFFADNNAKVEVSDDNVILFINNANKMKAIGKESNVLKYLGHHIAKSSPGVNEFTWSRMDSLIRMKYIERVKDYNEDKMKAENAKLTNWLLDVFNLHTDGMTPRDEVIFKVVTGGNLNHFMGFKTTFAHAFAIANYQHKRSEELGIVNFDTKAQLDRMVVIGEKCSHLPSPIPKTLIEAYFKNAMPRVKNESKDQSSKYNDLQNAIGSGEL</sequence>
<evidence type="ECO:0000313" key="12">
    <source>
        <dbReference type="EMBL" id="BCU08860.1"/>
    </source>
</evidence>
<keyword evidence="9" id="KW-0687">Ribonucleoprotein</keyword>
<evidence type="ECO:0000313" key="13">
    <source>
        <dbReference type="Proteomes" id="UP001259132"/>
    </source>
</evidence>
<dbReference type="GO" id="GO:1990904">
    <property type="term" value="C:ribonucleoprotein complex"/>
    <property type="evidence" value="ECO:0007669"/>
    <property type="project" value="UniProtKB-KW"/>
</dbReference>
<dbReference type="EMBL" id="LC626337">
    <property type="protein sequence ID" value="BCU08860.1"/>
    <property type="molecule type" value="Genomic_RNA"/>
</dbReference>
<reference evidence="12 13" key="1">
    <citation type="journal article" date="2022" name="Arch. Virol.">
        <title>Complete genome sequence of a new orthotospovirus associated with ringspot in Fatsia japonica.</title>
        <authorList>
            <person name="Kitazawa Y."/>
            <person name="Nijo T."/>
            <person name="Nishikawa M."/>
            <person name="Matsumoto O."/>
            <person name="Suzuki T."/>
            <person name="Suzuki M."/>
            <person name="Maejima K."/>
            <person name="Namba S."/>
            <person name="Yamaji Y."/>
        </authorList>
    </citation>
    <scope>NUCLEOTIDE SEQUENCE [LARGE SCALE GENOMIC DNA]</scope>
    <source>
        <strain evidence="12">YA1</strain>
    </source>
</reference>